<comment type="caution">
    <text evidence="3">The sequence shown here is derived from an EMBL/GenBank/DDBJ whole genome shotgun (WGS) entry which is preliminary data.</text>
</comment>
<feature type="compositionally biased region" description="Low complexity" evidence="1">
    <location>
        <begin position="328"/>
        <end position="349"/>
    </location>
</feature>
<dbReference type="Pfam" id="PF26130">
    <property type="entry name" value="PB1-like"/>
    <property type="match status" value="1"/>
</dbReference>
<evidence type="ECO:0000313" key="3">
    <source>
        <dbReference type="EMBL" id="GER29581.1"/>
    </source>
</evidence>
<gene>
    <name evidence="3" type="ORF">STAS_05454</name>
</gene>
<dbReference type="AlphaFoldDB" id="A0A5A7PA61"/>
<keyword evidence="3" id="KW-0067">ATP-binding</keyword>
<feature type="region of interest" description="Disordered" evidence="1">
    <location>
        <begin position="171"/>
        <end position="214"/>
    </location>
</feature>
<keyword evidence="3" id="KW-0547">Nucleotide-binding</keyword>
<dbReference type="OrthoDB" id="914109at2759"/>
<evidence type="ECO:0000313" key="4">
    <source>
        <dbReference type="Proteomes" id="UP000325081"/>
    </source>
</evidence>
<feature type="compositionally biased region" description="Acidic residues" evidence="1">
    <location>
        <begin position="204"/>
        <end position="214"/>
    </location>
</feature>
<sequence>MTELGDKFALIVNIGGYFVNCGPVVEYICGSLKSIYGLDADRFGYFDLQEEIKKLGVNKYEKIVYRIPNAGVGADSLRDVIDDKGVMEIISCGKNNKTIVQIYVVGGDIIDDEADENVEASFQTKSSSQQDTDDGEEVNGLSQAEASIEEEPADQLEDINDIIDNFTSVEHGEGDAETNNACAGLGSQESSDDEDYFPTGVSSSDDDLSDDHLSDDDEYVQARKNLKESRKKVQDWDDDAGYTHPMATAEMDFEEDELLHNALISDEGRPRQHTAPHTVVQPPQTETMTSPPSETMTSPPVERLTRPPVQRMTTRGSTTGRGRGRGQRSGSTTARGSGRGQSSGSTTARGRGRGRGQSTGDFICTQEMPEVKTSASSKQPHSLRTGILDEALCCELGLVRDAYDIFRGWSCEIRATIWGRTRIEAAKS</sequence>
<dbReference type="GO" id="GO:0004386">
    <property type="term" value="F:helicase activity"/>
    <property type="evidence" value="ECO:0007669"/>
    <property type="project" value="UniProtKB-KW"/>
</dbReference>
<reference evidence="4" key="1">
    <citation type="journal article" date="2019" name="Curr. Biol.">
        <title>Genome Sequence of Striga asiatica Provides Insight into the Evolution of Plant Parasitism.</title>
        <authorList>
            <person name="Yoshida S."/>
            <person name="Kim S."/>
            <person name="Wafula E.K."/>
            <person name="Tanskanen J."/>
            <person name="Kim Y.M."/>
            <person name="Honaas L."/>
            <person name="Yang Z."/>
            <person name="Spallek T."/>
            <person name="Conn C.E."/>
            <person name="Ichihashi Y."/>
            <person name="Cheong K."/>
            <person name="Cui S."/>
            <person name="Der J.P."/>
            <person name="Gundlach H."/>
            <person name="Jiao Y."/>
            <person name="Hori C."/>
            <person name="Ishida J.K."/>
            <person name="Kasahara H."/>
            <person name="Kiba T."/>
            <person name="Kim M.S."/>
            <person name="Koo N."/>
            <person name="Laohavisit A."/>
            <person name="Lee Y.H."/>
            <person name="Lumba S."/>
            <person name="McCourt P."/>
            <person name="Mortimer J.C."/>
            <person name="Mutuku J.M."/>
            <person name="Nomura T."/>
            <person name="Sasaki-Sekimoto Y."/>
            <person name="Seto Y."/>
            <person name="Wang Y."/>
            <person name="Wakatake T."/>
            <person name="Sakakibara H."/>
            <person name="Demura T."/>
            <person name="Yamaguchi S."/>
            <person name="Yoneyama K."/>
            <person name="Manabe R.I."/>
            <person name="Nelson D.C."/>
            <person name="Schulman A.H."/>
            <person name="Timko M.P."/>
            <person name="dePamphilis C.W."/>
            <person name="Choi D."/>
            <person name="Shirasu K."/>
        </authorList>
    </citation>
    <scope>NUCLEOTIDE SEQUENCE [LARGE SCALE GENOMIC DNA]</scope>
    <source>
        <strain evidence="4">cv. UVA1</strain>
    </source>
</reference>
<keyword evidence="3" id="KW-0378">Hydrolase</keyword>
<evidence type="ECO:0000256" key="1">
    <source>
        <dbReference type="SAM" id="MobiDB-lite"/>
    </source>
</evidence>
<name>A0A5A7PA61_STRAF</name>
<feature type="region of interest" description="Disordered" evidence="1">
    <location>
        <begin position="118"/>
        <end position="141"/>
    </location>
</feature>
<accession>A0A5A7PA61</accession>
<feature type="compositionally biased region" description="Polar residues" evidence="1">
    <location>
        <begin position="120"/>
        <end position="130"/>
    </location>
</feature>
<proteinExistence type="predicted"/>
<keyword evidence="4" id="KW-1185">Reference proteome</keyword>
<feature type="domain" description="PB1-like" evidence="2">
    <location>
        <begin position="6"/>
        <end position="105"/>
    </location>
</feature>
<dbReference type="Proteomes" id="UP000325081">
    <property type="component" value="Unassembled WGS sequence"/>
</dbReference>
<dbReference type="EMBL" id="BKCP01004002">
    <property type="protein sequence ID" value="GER29581.1"/>
    <property type="molecule type" value="Genomic_DNA"/>
</dbReference>
<keyword evidence="3" id="KW-0347">Helicase</keyword>
<feature type="compositionally biased region" description="Low complexity" evidence="1">
    <location>
        <begin position="281"/>
        <end position="300"/>
    </location>
</feature>
<evidence type="ECO:0000259" key="2">
    <source>
        <dbReference type="Pfam" id="PF26130"/>
    </source>
</evidence>
<feature type="region of interest" description="Disordered" evidence="1">
    <location>
        <begin position="266"/>
        <end position="362"/>
    </location>
</feature>
<organism evidence="3 4">
    <name type="scientific">Striga asiatica</name>
    <name type="common">Asiatic witchweed</name>
    <name type="synonym">Buchnera asiatica</name>
    <dbReference type="NCBI Taxonomy" id="4170"/>
    <lineage>
        <taxon>Eukaryota</taxon>
        <taxon>Viridiplantae</taxon>
        <taxon>Streptophyta</taxon>
        <taxon>Embryophyta</taxon>
        <taxon>Tracheophyta</taxon>
        <taxon>Spermatophyta</taxon>
        <taxon>Magnoliopsida</taxon>
        <taxon>eudicotyledons</taxon>
        <taxon>Gunneridae</taxon>
        <taxon>Pentapetalae</taxon>
        <taxon>asterids</taxon>
        <taxon>lamiids</taxon>
        <taxon>Lamiales</taxon>
        <taxon>Orobanchaceae</taxon>
        <taxon>Buchnereae</taxon>
        <taxon>Striga</taxon>
    </lineage>
</organism>
<protein>
    <submittedName>
        <fullName evidence="3">DEAD/DEAH box RNA helicase family protein</fullName>
    </submittedName>
</protein>
<dbReference type="InterPro" id="IPR058594">
    <property type="entry name" value="PB1-like_dom_pln"/>
</dbReference>